<dbReference type="EMBL" id="CM004469">
    <property type="protein sequence ID" value="OCT93185.1"/>
    <property type="molecule type" value="Genomic_DNA"/>
</dbReference>
<evidence type="ECO:0000313" key="2">
    <source>
        <dbReference type="Proteomes" id="UP000694892"/>
    </source>
</evidence>
<sequence length="73" mass="8006">MECAIIKQATPADVCLPHCGPAEASRLRVIPLLWWGSLLNPLPIVSGFMKNGCCDSYIQICFSLSSETVEFAY</sequence>
<gene>
    <name evidence="1" type="ORF">XELAEV_18016250mg</name>
</gene>
<proteinExistence type="predicted"/>
<accession>A0A974HWY2</accession>
<dbReference type="Proteomes" id="UP000694892">
    <property type="component" value="Chromosome 2S"/>
</dbReference>
<dbReference type="AlphaFoldDB" id="A0A974HWY2"/>
<reference evidence="2" key="1">
    <citation type="journal article" date="2016" name="Nature">
        <title>Genome evolution in the allotetraploid frog Xenopus laevis.</title>
        <authorList>
            <person name="Session A.M."/>
            <person name="Uno Y."/>
            <person name="Kwon T."/>
            <person name="Chapman J.A."/>
            <person name="Toyoda A."/>
            <person name="Takahashi S."/>
            <person name="Fukui A."/>
            <person name="Hikosaka A."/>
            <person name="Suzuki A."/>
            <person name="Kondo M."/>
            <person name="van Heeringen S.J."/>
            <person name="Quigley I."/>
            <person name="Heinz S."/>
            <person name="Ogino H."/>
            <person name="Ochi H."/>
            <person name="Hellsten U."/>
            <person name="Lyons J.B."/>
            <person name="Simakov O."/>
            <person name="Putnam N."/>
            <person name="Stites J."/>
            <person name="Kuroki Y."/>
            <person name="Tanaka T."/>
            <person name="Michiue T."/>
            <person name="Watanabe M."/>
            <person name="Bogdanovic O."/>
            <person name="Lister R."/>
            <person name="Georgiou G."/>
            <person name="Paranjpe S.S."/>
            <person name="van Kruijsbergen I."/>
            <person name="Shu S."/>
            <person name="Carlson J."/>
            <person name="Kinoshita T."/>
            <person name="Ohta Y."/>
            <person name="Mawaribuchi S."/>
            <person name="Jenkins J."/>
            <person name="Grimwood J."/>
            <person name="Schmutz J."/>
            <person name="Mitros T."/>
            <person name="Mozaffari S.V."/>
            <person name="Suzuki Y."/>
            <person name="Haramoto Y."/>
            <person name="Yamamoto T.S."/>
            <person name="Takagi C."/>
            <person name="Heald R."/>
            <person name="Miller K."/>
            <person name="Haudenschild C."/>
            <person name="Kitzman J."/>
            <person name="Nakayama T."/>
            <person name="Izutsu Y."/>
            <person name="Robert J."/>
            <person name="Fortriede J."/>
            <person name="Burns K."/>
            <person name="Lotay V."/>
            <person name="Karimi K."/>
            <person name="Yasuoka Y."/>
            <person name="Dichmann D.S."/>
            <person name="Flajnik M.F."/>
            <person name="Houston D.W."/>
            <person name="Shendure J."/>
            <person name="DuPasquier L."/>
            <person name="Vize P.D."/>
            <person name="Zorn A.M."/>
            <person name="Ito M."/>
            <person name="Marcotte E.M."/>
            <person name="Wallingford J.B."/>
            <person name="Ito Y."/>
            <person name="Asashima M."/>
            <person name="Ueno N."/>
            <person name="Matsuda Y."/>
            <person name="Veenstra G.J."/>
            <person name="Fujiyama A."/>
            <person name="Harland R.M."/>
            <person name="Taira M."/>
            <person name="Rokhsar D.S."/>
        </authorList>
    </citation>
    <scope>NUCLEOTIDE SEQUENCE [LARGE SCALE GENOMIC DNA]</scope>
    <source>
        <strain evidence="2">J</strain>
    </source>
</reference>
<name>A0A974HWY2_XENLA</name>
<organism evidence="1 2">
    <name type="scientific">Xenopus laevis</name>
    <name type="common">African clawed frog</name>
    <dbReference type="NCBI Taxonomy" id="8355"/>
    <lineage>
        <taxon>Eukaryota</taxon>
        <taxon>Metazoa</taxon>
        <taxon>Chordata</taxon>
        <taxon>Craniata</taxon>
        <taxon>Vertebrata</taxon>
        <taxon>Euteleostomi</taxon>
        <taxon>Amphibia</taxon>
        <taxon>Batrachia</taxon>
        <taxon>Anura</taxon>
        <taxon>Pipoidea</taxon>
        <taxon>Pipidae</taxon>
        <taxon>Xenopodinae</taxon>
        <taxon>Xenopus</taxon>
        <taxon>Xenopus</taxon>
    </lineage>
</organism>
<evidence type="ECO:0000313" key="1">
    <source>
        <dbReference type="EMBL" id="OCT93185.1"/>
    </source>
</evidence>
<protein>
    <submittedName>
        <fullName evidence="1">Uncharacterized protein</fullName>
    </submittedName>
</protein>